<keyword evidence="2" id="KW-0862">Zinc</keyword>
<dbReference type="SMART" id="SM00066">
    <property type="entry name" value="GAL4"/>
    <property type="match status" value="1"/>
</dbReference>
<dbReference type="Proteomes" id="UP000001294">
    <property type="component" value="Unassembled WGS sequence"/>
</dbReference>
<dbReference type="AlphaFoldDB" id="B6Q4T7"/>
<dbReference type="GO" id="GO:0000981">
    <property type="term" value="F:DNA-binding transcription factor activity, RNA polymerase II-specific"/>
    <property type="evidence" value="ECO:0007669"/>
    <property type="project" value="InterPro"/>
</dbReference>
<dbReference type="Pfam" id="PF00172">
    <property type="entry name" value="Zn_clus"/>
    <property type="match status" value="1"/>
</dbReference>
<evidence type="ECO:0000256" key="5">
    <source>
        <dbReference type="ARBA" id="ARBA00023163"/>
    </source>
</evidence>
<dbReference type="VEuPathDB" id="FungiDB:PMAA_031400"/>
<keyword evidence="3" id="KW-0805">Transcription regulation</keyword>
<dbReference type="HOGENOM" id="CLU_003864_1_0_1"/>
<evidence type="ECO:0000256" key="7">
    <source>
        <dbReference type="SAM" id="MobiDB-lite"/>
    </source>
</evidence>
<dbReference type="GO" id="GO:0003677">
    <property type="term" value="F:DNA binding"/>
    <property type="evidence" value="ECO:0007669"/>
    <property type="project" value="UniProtKB-KW"/>
</dbReference>
<feature type="compositionally biased region" description="Low complexity" evidence="7">
    <location>
        <begin position="364"/>
        <end position="379"/>
    </location>
</feature>
<dbReference type="GO" id="GO:0006351">
    <property type="term" value="P:DNA-templated transcription"/>
    <property type="evidence" value="ECO:0007669"/>
    <property type="project" value="InterPro"/>
</dbReference>
<dbReference type="OrthoDB" id="654211at2759"/>
<dbReference type="Pfam" id="PF04082">
    <property type="entry name" value="Fungal_trans"/>
    <property type="match status" value="1"/>
</dbReference>
<feature type="compositionally biased region" description="Polar residues" evidence="7">
    <location>
        <begin position="140"/>
        <end position="160"/>
    </location>
</feature>
<organism evidence="9 10">
    <name type="scientific">Talaromyces marneffei (strain ATCC 18224 / CBS 334.59 / QM 7333)</name>
    <name type="common">Penicillium marneffei</name>
    <dbReference type="NCBI Taxonomy" id="441960"/>
    <lineage>
        <taxon>Eukaryota</taxon>
        <taxon>Fungi</taxon>
        <taxon>Dikarya</taxon>
        <taxon>Ascomycota</taxon>
        <taxon>Pezizomycotina</taxon>
        <taxon>Eurotiomycetes</taxon>
        <taxon>Eurotiomycetidae</taxon>
        <taxon>Eurotiales</taxon>
        <taxon>Trichocomaceae</taxon>
        <taxon>Talaromyces</taxon>
        <taxon>Talaromyces sect. Talaromyces</taxon>
    </lineage>
</organism>
<protein>
    <submittedName>
        <fullName evidence="9">C2H2 transcription factor, putative</fullName>
    </submittedName>
</protein>
<keyword evidence="10" id="KW-1185">Reference proteome</keyword>
<evidence type="ECO:0000256" key="4">
    <source>
        <dbReference type="ARBA" id="ARBA00023125"/>
    </source>
</evidence>
<keyword evidence="4" id="KW-0238">DNA-binding</keyword>
<accession>B6Q4T7</accession>
<reference evidence="10" key="1">
    <citation type="journal article" date="2015" name="Genome Announc.">
        <title>Genome sequence of the AIDS-associated pathogen Penicillium marneffei (ATCC18224) and its near taxonomic relative Talaromyces stipitatus (ATCC10500).</title>
        <authorList>
            <person name="Nierman W.C."/>
            <person name="Fedorova-Abrams N.D."/>
            <person name="Andrianopoulos A."/>
        </authorList>
    </citation>
    <scope>NUCLEOTIDE SEQUENCE [LARGE SCALE GENOMIC DNA]</scope>
    <source>
        <strain evidence="10">ATCC 18224 / CBS 334.59 / QM 7333</strain>
    </source>
</reference>
<evidence type="ECO:0000256" key="2">
    <source>
        <dbReference type="ARBA" id="ARBA00022833"/>
    </source>
</evidence>
<dbReference type="SUPFAM" id="SSF57701">
    <property type="entry name" value="Zn2/Cys6 DNA-binding domain"/>
    <property type="match status" value="1"/>
</dbReference>
<feature type="domain" description="Zn(2)-C6 fungal-type" evidence="8">
    <location>
        <begin position="80"/>
        <end position="109"/>
    </location>
</feature>
<dbReference type="InterPro" id="IPR007219">
    <property type="entry name" value="XnlR_reg_dom"/>
</dbReference>
<keyword evidence="5" id="KW-0804">Transcription</keyword>
<evidence type="ECO:0000256" key="1">
    <source>
        <dbReference type="ARBA" id="ARBA00022723"/>
    </source>
</evidence>
<evidence type="ECO:0000256" key="3">
    <source>
        <dbReference type="ARBA" id="ARBA00023015"/>
    </source>
</evidence>
<feature type="region of interest" description="Disordered" evidence="7">
    <location>
        <begin position="109"/>
        <end position="160"/>
    </location>
</feature>
<sequence>MDAQESSQPRKTRASQKAPSFPHQGKTFSMRPMQPLLFKKIWLLIFSSDTLYRHDQSHHAPGIGGGLDRVHRITVKTFRACSQCASARVRCSGGEPCHRCQSRTVSCQYPTERRPKHKSPSKSPPKSTSGTAKVSRKKLATQQSKVDISTGLQSPRAQSTDQQIQFRFINYNTPSQTQAASNETESRHRSIANSHRGIPILNFEDRPESSDEQLQKNYQIPYATDSPQICPPNSTVVFPFNITDHLRSEESSLNKLQSPPTSMPLDLSNYSALDLPMAPELFDPVEDLGLNWLPIDMSKDMTSNEVLLMDPNTAYSAMNEWWLEGLDAKSDWTHPTSSIGQIPLLNIAERPAAIPYANPQSPHSLSNSSQDISPSSSASDEALNCGQYYVDGVGARLTKQKRKMNAHSDQIEDSISSLISARRSRLVFPNVHESLIQEIYQKMSSTKQIPTNTYDSILDVFDKLCRSETLFTAFETTVFPGADLLAYFVSNYLDEFQPVYPIFHIPTFDLEQSHWILTLTMAAIGSSLISTPETTDYAYPLQEFARRAILIEKEKYYLGAKPMWLIQAMLLNCIGLYHSFDNQAKDYALGSLNDLVRFAHHERLLSSGQLNNTIGIPWRDWIDMEIKRRTGYLIWLVDSTLAYTATSFRPLFSLQDAQSPLPSHENLWDATSEDDWKILYHGDNVSLHSAIEVLFIEKRSIPNICEFSHTLLLHALYQRLWEVSDYFQSPLTCWNPSAARQPREAAIPSTPVWLPGVAMYSKWRNSACDCLDTLHWHANGTIAKAAGFEHPTVLHLHVARVVLLVPFREIRNLATSLANTTIPWDNRLERNSDWQHAWRWVKHDQYKARLSMIHAGSVFWHVRRYSTNAFHEPVSVFLATLALWAYGICSYNPCSRLLQIPTVIRQGGQQQQQDQAEYGATPTFVHLDRPCDDEIVQLFVREGQTMRGNVTGVGDICSPQGPSRVLKEGIRILSSLASTWGVTHEYIDILSRLRDRTSLPMTALTTVMG</sequence>
<evidence type="ECO:0000259" key="8">
    <source>
        <dbReference type="PROSITE" id="PS50048"/>
    </source>
</evidence>
<feature type="region of interest" description="Disordered" evidence="7">
    <location>
        <begin position="1"/>
        <end position="28"/>
    </location>
</feature>
<keyword evidence="1" id="KW-0479">Metal-binding</keyword>
<dbReference type="PROSITE" id="PS50048">
    <property type="entry name" value="ZN2_CY6_FUNGAL_2"/>
    <property type="match status" value="1"/>
</dbReference>
<name>B6Q4T7_TALMQ</name>
<dbReference type="PhylomeDB" id="B6Q4T7"/>
<evidence type="ECO:0000313" key="10">
    <source>
        <dbReference type="Proteomes" id="UP000001294"/>
    </source>
</evidence>
<proteinExistence type="predicted"/>
<dbReference type="GO" id="GO:0008270">
    <property type="term" value="F:zinc ion binding"/>
    <property type="evidence" value="ECO:0007669"/>
    <property type="project" value="InterPro"/>
</dbReference>
<feature type="region of interest" description="Disordered" evidence="7">
    <location>
        <begin position="356"/>
        <end position="379"/>
    </location>
</feature>
<dbReference type="PANTHER" id="PTHR47660">
    <property type="entry name" value="TRANSCRIPTION FACTOR WITH C2H2 AND ZN(2)-CYS(6) DNA BINDING DOMAIN (EUROFUNG)-RELATED-RELATED"/>
    <property type="match status" value="1"/>
</dbReference>
<dbReference type="InterPro" id="IPR036864">
    <property type="entry name" value="Zn2-C6_fun-type_DNA-bd_sf"/>
</dbReference>
<dbReference type="EMBL" id="DS995899">
    <property type="protein sequence ID" value="EEA28326.1"/>
    <property type="molecule type" value="Genomic_DNA"/>
</dbReference>
<dbReference type="PANTHER" id="PTHR47660:SF7">
    <property type="entry name" value="TRANSCRIPTION FACTOR WITH C2H2 AND ZN(2)-CYS(6) DNA BINDING DOMAIN (EUROFUNG)"/>
    <property type="match status" value="1"/>
</dbReference>
<dbReference type="CDD" id="cd00067">
    <property type="entry name" value="GAL4"/>
    <property type="match status" value="1"/>
</dbReference>
<gene>
    <name evidence="9" type="ORF">PMAA_031400</name>
</gene>
<keyword evidence="6" id="KW-0539">Nucleus</keyword>
<evidence type="ECO:0000313" key="9">
    <source>
        <dbReference type="EMBL" id="EEA28326.1"/>
    </source>
</evidence>
<dbReference type="PROSITE" id="PS00463">
    <property type="entry name" value="ZN2_CY6_FUNGAL_1"/>
    <property type="match status" value="1"/>
</dbReference>
<dbReference type="InterPro" id="IPR001138">
    <property type="entry name" value="Zn2Cys6_DnaBD"/>
</dbReference>
<dbReference type="CDD" id="cd12148">
    <property type="entry name" value="fungal_TF_MHR"/>
    <property type="match status" value="1"/>
</dbReference>
<evidence type="ECO:0000256" key="6">
    <source>
        <dbReference type="ARBA" id="ARBA00023242"/>
    </source>
</evidence>
<dbReference type="Gene3D" id="4.10.240.10">
    <property type="entry name" value="Zn(2)-C6 fungal-type DNA-binding domain"/>
    <property type="match status" value="1"/>
</dbReference>